<dbReference type="InterPro" id="IPR009057">
    <property type="entry name" value="Homeodomain-like_sf"/>
</dbReference>
<gene>
    <name evidence="4" type="ORF">F4562_005847</name>
</gene>
<dbReference type="Gene3D" id="1.10.357.10">
    <property type="entry name" value="Tetracycline Repressor, domain 2"/>
    <property type="match status" value="1"/>
</dbReference>
<evidence type="ECO:0000313" key="5">
    <source>
        <dbReference type="Proteomes" id="UP000540685"/>
    </source>
</evidence>
<protein>
    <submittedName>
        <fullName evidence="4">AcrR family transcriptional regulator</fullName>
    </submittedName>
</protein>
<dbReference type="InterPro" id="IPR036271">
    <property type="entry name" value="Tet_transcr_reg_TetR-rel_C_sf"/>
</dbReference>
<feature type="DNA-binding region" description="H-T-H motif" evidence="2">
    <location>
        <begin position="28"/>
        <end position="47"/>
    </location>
</feature>
<dbReference type="RefSeq" id="WP_184548057.1">
    <property type="nucleotide sequence ID" value="NZ_JACHMP010000001.1"/>
</dbReference>
<dbReference type="Proteomes" id="UP000540685">
    <property type="component" value="Unassembled WGS sequence"/>
</dbReference>
<evidence type="ECO:0000259" key="3">
    <source>
        <dbReference type="PROSITE" id="PS50977"/>
    </source>
</evidence>
<dbReference type="AlphaFoldDB" id="A0A7W9ILY1"/>
<dbReference type="InterPro" id="IPR050109">
    <property type="entry name" value="HTH-type_TetR-like_transc_reg"/>
</dbReference>
<evidence type="ECO:0000256" key="2">
    <source>
        <dbReference type="PROSITE-ProRule" id="PRU00335"/>
    </source>
</evidence>
<dbReference type="GO" id="GO:0006355">
    <property type="term" value="P:regulation of DNA-templated transcription"/>
    <property type="evidence" value="ECO:0007669"/>
    <property type="project" value="UniProtKB-ARBA"/>
</dbReference>
<dbReference type="GO" id="GO:0003677">
    <property type="term" value="F:DNA binding"/>
    <property type="evidence" value="ECO:0007669"/>
    <property type="project" value="UniProtKB-UniRule"/>
</dbReference>
<dbReference type="SUPFAM" id="SSF48498">
    <property type="entry name" value="Tetracyclin repressor-like, C-terminal domain"/>
    <property type="match status" value="1"/>
</dbReference>
<evidence type="ECO:0000313" key="4">
    <source>
        <dbReference type="EMBL" id="MBB5822785.1"/>
    </source>
</evidence>
<dbReference type="PANTHER" id="PTHR30328">
    <property type="entry name" value="TRANSCRIPTIONAL REPRESSOR"/>
    <property type="match status" value="1"/>
</dbReference>
<dbReference type="PROSITE" id="PS50977">
    <property type="entry name" value="HTH_TETR_2"/>
    <property type="match status" value="1"/>
</dbReference>
<dbReference type="InterPro" id="IPR001647">
    <property type="entry name" value="HTH_TetR"/>
</dbReference>
<dbReference type="Pfam" id="PF17926">
    <property type="entry name" value="TetR_C_21"/>
    <property type="match status" value="1"/>
</dbReference>
<accession>A0A7W9ILY1</accession>
<proteinExistence type="predicted"/>
<evidence type="ECO:0000256" key="1">
    <source>
        <dbReference type="ARBA" id="ARBA00023125"/>
    </source>
</evidence>
<organism evidence="4 5">
    <name type="scientific">Streptosporangium becharense</name>
    <dbReference type="NCBI Taxonomy" id="1816182"/>
    <lineage>
        <taxon>Bacteria</taxon>
        <taxon>Bacillati</taxon>
        <taxon>Actinomycetota</taxon>
        <taxon>Actinomycetes</taxon>
        <taxon>Streptosporangiales</taxon>
        <taxon>Streptosporangiaceae</taxon>
        <taxon>Streptosporangium</taxon>
    </lineage>
</organism>
<dbReference type="PANTHER" id="PTHR30328:SF54">
    <property type="entry name" value="HTH-TYPE TRANSCRIPTIONAL REPRESSOR SCO4008"/>
    <property type="match status" value="1"/>
</dbReference>
<dbReference type="SUPFAM" id="SSF46689">
    <property type="entry name" value="Homeodomain-like"/>
    <property type="match status" value="1"/>
</dbReference>
<feature type="domain" description="HTH tetR-type" evidence="3">
    <location>
        <begin position="5"/>
        <end position="65"/>
    </location>
</feature>
<dbReference type="EMBL" id="JACHMP010000001">
    <property type="protein sequence ID" value="MBB5822785.1"/>
    <property type="molecule type" value="Genomic_DNA"/>
</dbReference>
<dbReference type="PRINTS" id="PR00455">
    <property type="entry name" value="HTHTETR"/>
</dbReference>
<reference evidence="4 5" key="1">
    <citation type="submission" date="2020-08" db="EMBL/GenBank/DDBJ databases">
        <title>Sequencing the genomes of 1000 actinobacteria strains.</title>
        <authorList>
            <person name="Klenk H.-P."/>
        </authorList>
    </citation>
    <scope>NUCLEOTIDE SEQUENCE [LARGE SCALE GENOMIC DNA]</scope>
    <source>
        <strain evidence="4 5">DSM 46887</strain>
    </source>
</reference>
<dbReference type="Pfam" id="PF00440">
    <property type="entry name" value="TetR_N"/>
    <property type="match status" value="1"/>
</dbReference>
<name>A0A7W9ILY1_9ACTN</name>
<comment type="caution">
    <text evidence="4">The sequence shown here is derived from an EMBL/GenBank/DDBJ whole genome shotgun (WGS) entry which is preliminary data.</text>
</comment>
<dbReference type="InterPro" id="IPR041467">
    <property type="entry name" value="Sco4008_C"/>
</dbReference>
<sequence>MPGPRSTRRALLDAARGEFAAHGLAGARVDRIAAAAGVNKQRIYGHFGNKDGLFAAVVDDALDDLLAIVTLPDGEQGETGALLREYVGQVSRYHRDHPEFLRLLQWEALENACPADPASARAARYREKVEQFGRRLGMPRDQAASVLFGVIGLAAWPQVLPQLAALIVGAENGREFVEERTLDWALGVAERAGPQA</sequence>
<keyword evidence="5" id="KW-1185">Reference proteome</keyword>
<keyword evidence="1 2" id="KW-0238">DNA-binding</keyword>